<keyword evidence="4 9" id="KW-0378">Hydrolase</keyword>
<comment type="catalytic activity">
    <reaction evidence="1">
        <text>Hydrolysis of (1-&gt;4)-beta-D-glucosidic linkages in beta-D-glucans containing (1-&gt;3)- and (1-&gt;4)-bonds.</text>
        <dbReference type="EC" id="3.2.1.73"/>
    </reaction>
</comment>
<dbReference type="PROSITE" id="PS51762">
    <property type="entry name" value="GH16_2"/>
    <property type="match status" value="1"/>
</dbReference>
<dbReference type="PANTHER" id="PTHR10963:SF55">
    <property type="entry name" value="GLYCOSIDE HYDROLASE FAMILY 16 PROTEIN"/>
    <property type="match status" value="1"/>
</dbReference>
<feature type="domain" description="GH16" evidence="8">
    <location>
        <begin position="80"/>
        <end position="300"/>
    </location>
</feature>
<dbReference type="Pfam" id="PF00722">
    <property type="entry name" value="Glyco_hydro_16"/>
    <property type="match status" value="1"/>
</dbReference>
<feature type="active site" description="Proton donor" evidence="6">
    <location>
        <position position="190"/>
    </location>
</feature>
<feature type="active site" description="Nucleophile" evidence="6">
    <location>
        <position position="185"/>
    </location>
</feature>
<dbReference type="InterPro" id="IPR013320">
    <property type="entry name" value="ConA-like_dom_sf"/>
</dbReference>
<dbReference type="EC" id="3.2.1.73" evidence="3"/>
<dbReference type="InterPro" id="IPR000757">
    <property type="entry name" value="Beta-glucanase-like"/>
</dbReference>
<dbReference type="InterPro" id="IPR050546">
    <property type="entry name" value="Glycosyl_Hydrlase_16"/>
</dbReference>
<dbReference type="InterPro" id="IPR008264">
    <property type="entry name" value="Beta_glucanase"/>
</dbReference>
<evidence type="ECO:0000256" key="2">
    <source>
        <dbReference type="ARBA" id="ARBA00006865"/>
    </source>
</evidence>
<evidence type="ECO:0000256" key="5">
    <source>
        <dbReference type="ARBA" id="ARBA00023295"/>
    </source>
</evidence>
<evidence type="ECO:0000313" key="9">
    <source>
        <dbReference type="EMBL" id="RNA67775.1"/>
    </source>
</evidence>
<dbReference type="GO" id="GO:0042972">
    <property type="term" value="F:licheninase activity"/>
    <property type="evidence" value="ECO:0007669"/>
    <property type="project" value="UniProtKB-EC"/>
</dbReference>
<organism evidence="9 10">
    <name type="scientific">Alteribacter keqinensis</name>
    <dbReference type="NCBI Taxonomy" id="2483800"/>
    <lineage>
        <taxon>Bacteria</taxon>
        <taxon>Bacillati</taxon>
        <taxon>Bacillota</taxon>
        <taxon>Bacilli</taxon>
        <taxon>Bacillales</taxon>
        <taxon>Bacillaceae</taxon>
        <taxon>Alteribacter</taxon>
    </lineage>
</organism>
<keyword evidence="10" id="KW-1185">Reference proteome</keyword>
<accession>A0A3M7TQM8</accession>
<evidence type="ECO:0000256" key="3">
    <source>
        <dbReference type="ARBA" id="ARBA00012690"/>
    </source>
</evidence>
<dbReference type="Proteomes" id="UP000278746">
    <property type="component" value="Unassembled WGS sequence"/>
</dbReference>
<evidence type="ECO:0000259" key="8">
    <source>
        <dbReference type="PROSITE" id="PS51762"/>
    </source>
</evidence>
<feature type="transmembrane region" description="Helical" evidence="7">
    <location>
        <begin position="6"/>
        <end position="26"/>
    </location>
</feature>
<evidence type="ECO:0000313" key="10">
    <source>
        <dbReference type="Proteomes" id="UP000278746"/>
    </source>
</evidence>
<evidence type="ECO:0000256" key="7">
    <source>
        <dbReference type="SAM" id="Phobius"/>
    </source>
</evidence>
<dbReference type="OrthoDB" id="9809583at2"/>
<name>A0A3M7TQM8_9BACI</name>
<keyword evidence="5" id="KW-0326">Glycosidase</keyword>
<dbReference type="PRINTS" id="PR00737">
    <property type="entry name" value="GLHYDRLASE16"/>
</dbReference>
<reference evidence="9 10" key="1">
    <citation type="submission" date="2018-10" db="EMBL/GenBank/DDBJ databases">
        <title>Bacillus Keqinensis sp. nov., a moderately halophilic bacterium isolated from a saline-alkaline lake.</title>
        <authorList>
            <person name="Wang H."/>
        </authorList>
    </citation>
    <scope>NUCLEOTIDE SEQUENCE [LARGE SCALE GENOMIC DNA]</scope>
    <source>
        <strain evidence="9 10">KQ-3</strain>
    </source>
</reference>
<dbReference type="SUPFAM" id="SSF49899">
    <property type="entry name" value="Concanavalin A-like lectins/glucanases"/>
    <property type="match status" value="1"/>
</dbReference>
<sequence length="301" mass="35266">MNGVFLIKSLSIVILVIVFGSIPFLFESLISQFKTQVEEITEVTMHAARAVNANDLKRNLGPESLIVPQYYDENEKKWRLIWRDEFEEDALDTSRWNTEYWPAEKNNELQYYTPENVSVRNGNLILSSKIEIYEDRSYTSGAVHSKDKFSFKYGKIEMRARLPEGKGMFPAFWLLPNIDHTWLPEIDILEMLGDKPNEIWMVVHWEDEEGNLSSDFSSYYGSDYSKGYHTYGIEWNPSEIRWFIDGIERFKTNQFVPHEEMYLYINTAIGGDWPGSPDKTTSFPQFFEVDYVRVYRAEGGE</sequence>
<proteinExistence type="inferred from homology"/>
<dbReference type="AlphaFoldDB" id="A0A3M7TQM8"/>
<protein>
    <recommendedName>
        <fullName evidence="3">licheninase</fullName>
        <ecNumber evidence="3">3.2.1.73</ecNumber>
    </recommendedName>
</protein>
<evidence type="ECO:0000256" key="1">
    <source>
        <dbReference type="ARBA" id="ARBA00000481"/>
    </source>
</evidence>
<evidence type="ECO:0000256" key="4">
    <source>
        <dbReference type="ARBA" id="ARBA00022801"/>
    </source>
</evidence>
<dbReference type="Gene3D" id="2.60.120.200">
    <property type="match status" value="1"/>
</dbReference>
<dbReference type="GO" id="GO:0005975">
    <property type="term" value="P:carbohydrate metabolic process"/>
    <property type="evidence" value="ECO:0007669"/>
    <property type="project" value="InterPro"/>
</dbReference>
<comment type="similarity">
    <text evidence="2">Belongs to the glycosyl hydrolase 16 family.</text>
</comment>
<dbReference type="EMBL" id="RHIB01000002">
    <property type="protein sequence ID" value="RNA67775.1"/>
    <property type="molecule type" value="Genomic_DNA"/>
</dbReference>
<keyword evidence="7" id="KW-0472">Membrane</keyword>
<keyword evidence="7" id="KW-1133">Transmembrane helix</keyword>
<keyword evidence="7" id="KW-0812">Transmembrane</keyword>
<evidence type="ECO:0000256" key="6">
    <source>
        <dbReference type="PIRSR" id="PIRSR608264-1"/>
    </source>
</evidence>
<comment type="caution">
    <text evidence="9">The sequence shown here is derived from an EMBL/GenBank/DDBJ whole genome shotgun (WGS) entry which is preliminary data.</text>
</comment>
<dbReference type="CDD" id="cd08023">
    <property type="entry name" value="GH16_laminarinase_like"/>
    <property type="match status" value="1"/>
</dbReference>
<dbReference type="PANTHER" id="PTHR10963">
    <property type="entry name" value="GLYCOSYL HYDROLASE-RELATED"/>
    <property type="match status" value="1"/>
</dbReference>
<gene>
    <name evidence="9" type="ORF">EBO34_13780</name>
</gene>